<gene>
    <name evidence="1" type="primary">oocI</name>
</gene>
<protein>
    <submittedName>
        <fullName evidence="1">Uncharacterized protein</fullName>
    </submittedName>
</protein>
<dbReference type="AlphaFoldDB" id="K7WYY8"/>
<evidence type="ECO:0000313" key="1">
    <source>
        <dbReference type="EMBL" id="AFX60331.1"/>
    </source>
</evidence>
<dbReference type="EMBL" id="JX315604">
    <property type="protein sequence ID" value="AFX60331.1"/>
    <property type="molecule type" value="Genomic_DNA"/>
</dbReference>
<accession>K7WYY8</accession>
<proteinExistence type="predicted"/>
<organism evidence="1">
    <name type="scientific">Serratia plymuthica</name>
    <dbReference type="NCBI Taxonomy" id="82996"/>
    <lineage>
        <taxon>Bacteria</taxon>
        <taxon>Pseudomonadati</taxon>
        <taxon>Pseudomonadota</taxon>
        <taxon>Gammaproteobacteria</taxon>
        <taxon>Enterobacterales</taxon>
        <taxon>Yersiniaceae</taxon>
        <taxon>Serratia</taxon>
    </lineage>
</organism>
<reference evidence="1" key="1">
    <citation type="journal article" date="2012" name="J. Biol. Chem.">
        <title>Bacterial Biosynthetic Gene Clusters Encoding the Anti-cancer Haterumalide Class of Molecules: BIOGENESIS OF THE BROAD SPECTRUM ANTIFUNGAL AND ANTI-OOMYCETE COMPOUND, OOCYDIN A.</title>
        <authorList>
            <person name="Matilla M.A."/>
            <person name="Stockmann H."/>
            <person name="Leeper F.J."/>
            <person name="Salmond G.P."/>
        </authorList>
    </citation>
    <scope>NUCLEOTIDE SEQUENCE</scope>
    <source>
        <strain evidence="1">A153</strain>
    </source>
</reference>
<name>K7WYY8_SERPL</name>
<sequence length="53" mass="6051">MRTRQASLRCQSRNPRRKDKMVVITADSMKLFVLSTLHEAEGARQLGLHAENV</sequence>